<dbReference type="Proteomes" id="UP001199750">
    <property type="component" value="Unassembled WGS sequence"/>
</dbReference>
<dbReference type="PANTHER" id="PTHR30250:SF10">
    <property type="entry name" value="LIPOPOLYSACCHARIDE BIOSYNTHESIS PROTEIN WZXC"/>
    <property type="match status" value="1"/>
</dbReference>
<keyword evidence="5 7" id="KW-1133">Transmembrane helix</keyword>
<reference evidence="8" key="1">
    <citation type="submission" date="2022-01" db="EMBL/GenBank/DDBJ databases">
        <title>Collection of gut derived symbiotic bacterial strains cultured from healthy donors.</title>
        <authorList>
            <person name="Lin H."/>
            <person name="Kohout C."/>
            <person name="Waligurski E."/>
            <person name="Pamer E.G."/>
        </authorList>
    </citation>
    <scope>NUCLEOTIDE SEQUENCE</scope>
    <source>
        <strain evidence="8">DFI.1.149</strain>
    </source>
</reference>
<feature type="transmembrane region" description="Helical" evidence="7">
    <location>
        <begin position="258"/>
        <end position="277"/>
    </location>
</feature>
<feature type="transmembrane region" description="Helical" evidence="7">
    <location>
        <begin position="338"/>
        <end position="362"/>
    </location>
</feature>
<proteinExistence type="inferred from homology"/>
<dbReference type="InterPro" id="IPR050833">
    <property type="entry name" value="Poly_Biosynth_Transport"/>
</dbReference>
<feature type="transmembrane region" description="Helical" evidence="7">
    <location>
        <begin position="369"/>
        <end position="389"/>
    </location>
</feature>
<name>A0AAW5CCB1_9BACT</name>
<feature type="transmembrane region" description="Helical" evidence="7">
    <location>
        <begin position="83"/>
        <end position="106"/>
    </location>
</feature>
<evidence type="ECO:0000256" key="5">
    <source>
        <dbReference type="ARBA" id="ARBA00022989"/>
    </source>
</evidence>
<keyword evidence="6 7" id="KW-0472">Membrane</keyword>
<evidence type="ECO:0000256" key="4">
    <source>
        <dbReference type="ARBA" id="ARBA00022692"/>
    </source>
</evidence>
<evidence type="ECO:0000313" key="9">
    <source>
        <dbReference type="Proteomes" id="UP001199750"/>
    </source>
</evidence>
<gene>
    <name evidence="8" type="ORF">L0P03_18925</name>
</gene>
<dbReference type="EMBL" id="JAKNDN010000049">
    <property type="protein sequence ID" value="MCG4961894.1"/>
    <property type="molecule type" value="Genomic_DNA"/>
</dbReference>
<dbReference type="GO" id="GO:0005886">
    <property type="term" value="C:plasma membrane"/>
    <property type="evidence" value="ECO:0007669"/>
    <property type="project" value="UniProtKB-SubCell"/>
</dbReference>
<feature type="transmembrane region" description="Helical" evidence="7">
    <location>
        <begin position="46"/>
        <end position="63"/>
    </location>
</feature>
<feature type="transmembrane region" description="Helical" evidence="7">
    <location>
        <begin position="234"/>
        <end position="252"/>
    </location>
</feature>
<feature type="transmembrane region" description="Helical" evidence="7">
    <location>
        <begin position="118"/>
        <end position="138"/>
    </location>
</feature>
<feature type="transmembrane region" description="Helical" evidence="7">
    <location>
        <begin position="12"/>
        <end position="34"/>
    </location>
</feature>
<dbReference type="Pfam" id="PF13440">
    <property type="entry name" value="Polysacc_synt_3"/>
    <property type="match status" value="1"/>
</dbReference>
<dbReference type="RefSeq" id="WP_087383238.1">
    <property type="nucleotide sequence ID" value="NZ_BAABYK010000001.1"/>
</dbReference>
<comment type="subcellular location">
    <subcellularLocation>
        <location evidence="1">Cell membrane</location>
        <topology evidence="1">Multi-pass membrane protein</topology>
    </subcellularLocation>
</comment>
<feature type="transmembrane region" description="Helical" evidence="7">
    <location>
        <begin position="298"/>
        <end position="318"/>
    </location>
</feature>
<feature type="transmembrane region" description="Helical" evidence="7">
    <location>
        <begin position="395"/>
        <end position="419"/>
    </location>
</feature>
<comment type="caution">
    <text evidence="8">The sequence shown here is derived from an EMBL/GenBank/DDBJ whole genome shotgun (WGS) entry which is preliminary data.</text>
</comment>
<organism evidence="8 9">
    <name type="scientific">Odoribacter splanchnicus</name>
    <dbReference type="NCBI Taxonomy" id="28118"/>
    <lineage>
        <taxon>Bacteria</taxon>
        <taxon>Pseudomonadati</taxon>
        <taxon>Bacteroidota</taxon>
        <taxon>Bacteroidia</taxon>
        <taxon>Bacteroidales</taxon>
        <taxon>Odoribacteraceae</taxon>
        <taxon>Odoribacter</taxon>
    </lineage>
</organism>
<dbReference type="AlphaFoldDB" id="A0AAW5CCB1"/>
<accession>A0AAW5CCB1</accession>
<evidence type="ECO:0000256" key="3">
    <source>
        <dbReference type="ARBA" id="ARBA00022475"/>
    </source>
</evidence>
<sequence>MLKLDKYLTSSYVRNFLLLSSGTFLAQLVPVIFYPIVSRLFTPADFGILAAINSIATIVATIATGKYETGILIAKSDGAASNIWGLVMSLSILLLSVQLCIFYIFVDFFARLLNNPGIVHYFYIPFISAFAIIIYQSYNEWCVRNKYFKNLSFNKIVNSSSVSAIETIMGLTKVLGGGGLIVGDLVGRLISAFSCLYHGLKKDGNLIRYVSLKRMLLYAKRYIDCPKYVMPGQLLNTLGVAMPVFVIGAFFSQQEVGFFSMANMVILLPASVISLAMRDVFRQKANDDFIKKGNCKMVYLKTLLPLSVMSCVGFLILYFMAPVLFKFVLGEPWMEAGIYARILIPVVAISFISDVLGATFIVAEKMKYVLYWQIFYFVMTLIPLFIGGYCKNIYLLLYLFMICRACAYIVNMFLSYHFAKN</sequence>
<dbReference type="PANTHER" id="PTHR30250">
    <property type="entry name" value="PST FAMILY PREDICTED COLANIC ACID TRANSPORTER"/>
    <property type="match status" value="1"/>
</dbReference>
<protein>
    <submittedName>
        <fullName evidence="8">Oligosaccharide flippase family protein</fullName>
    </submittedName>
</protein>
<keyword evidence="3" id="KW-1003">Cell membrane</keyword>
<evidence type="ECO:0000256" key="7">
    <source>
        <dbReference type="SAM" id="Phobius"/>
    </source>
</evidence>
<evidence type="ECO:0000256" key="6">
    <source>
        <dbReference type="ARBA" id="ARBA00023136"/>
    </source>
</evidence>
<evidence type="ECO:0000256" key="2">
    <source>
        <dbReference type="ARBA" id="ARBA00007430"/>
    </source>
</evidence>
<keyword evidence="4 7" id="KW-0812">Transmembrane</keyword>
<comment type="similarity">
    <text evidence="2">Belongs to the polysaccharide synthase family.</text>
</comment>
<evidence type="ECO:0000313" key="8">
    <source>
        <dbReference type="EMBL" id="MCG4961894.1"/>
    </source>
</evidence>
<evidence type="ECO:0000256" key="1">
    <source>
        <dbReference type="ARBA" id="ARBA00004651"/>
    </source>
</evidence>